<gene>
    <name evidence="1" type="ORF">PX52LOC_05584</name>
</gene>
<dbReference type="RefSeq" id="WP_168219228.1">
    <property type="nucleotide sequence ID" value="NZ_CP042425.1"/>
</dbReference>
<reference evidence="2" key="1">
    <citation type="submission" date="2019-08" db="EMBL/GenBank/DDBJ databases">
        <title>Limnoglobus roseus gen. nov., sp. nov., a novel freshwater planctomycete with a giant genome from the family Gemmataceae.</title>
        <authorList>
            <person name="Kulichevskaya I.S."/>
            <person name="Naumoff D.G."/>
            <person name="Miroshnikov K."/>
            <person name="Ivanova A."/>
            <person name="Philippov D.A."/>
            <person name="Hakobyan A."/>
            <person name="Rijpstra I.C."/>
            <person name="Sinninghe Damste J.S."/>
            <person name="Liesack W."/>
            <person name="Dedysh S.N."/>
        </authorList>
    </citation>
    <scope>NUCLEOTIDE SEQUENCE [LARGE SCALE GENOMIC DNA]</scope>
    <source>
        <strain evidence="2">PX52</strain>
    </source>
</reference>
<proteinExistence type="predicted"/>
<dbReference type="Proteomes" id="UP000324974">
    <property type="component" value="Chromosome"/>
</dbReference>
<keyword evidence="2" id="KW-1185">Reference proteome</keyword>
<dbReference type="AlphaFoldDB" id="A0A5C1AMX5"/>
<evidence type="ECO:0000313" key="2">
    <source>
        <dbReference type="Proteomes" id="UP000324974"/>
    </source>
</evidence>
<organism evidence="1 2">
    <name type="scientific">Limnoglobus roseus</name>
    <dbReference type="NCBI Taxonomy" id="2598579"/>
    <lineage>
        <taxon>Bacteria</taxon>
        <taxon>Pseudomonadati</taxon>
        <taxon>Planctomycetota</taxon>
        <taxon>Planctomycetia</taxon>
        <taxon>Gemmatales</taxon>
        <taxon>Gemmataceae</taxon>
        <taxon>Limnoglobus</taxon>
    </lineage>
</organism>
<dbReference type="EMBL" id="CP042425">
    <property type="protein sequence ID" value="QEL18554.1"/>
    <property type="molecule type" value="Genomic_DNA"/>
</dbReference>
<dbReference type="KEGG" id="lrs:PX52LOC_05584"/>
<accession>A0A5C1AMX5</accession>
<sequence>MLADIRDFLNREPTGEDFAQEMGKYVKVPDFTDGLIQKDLDRLSGSDQKTK</sequence>
<name>A0A5C1AMX5_9BACT</name>
<evidence type="ECO:0000313" key="1">
    <source>
        <dbReference type="EMBL" id="QEL18554.1"/>
    </source>
</evidence>
<protein>
    <submittedName>
        <fullName evidence="1">Uncharacterized protein</fullName>
    </submittedName>
</protein>